<gene>
    <name evidence="2" type="ORF">KUDE01_001045</name>
</gene>
<accession>A0AAD9FBQ9</accession>
<comment type="caution">
    <text evidence="2">The sequence shown here is derived from an EMBL/GenBank/DDBJ whole genome shotgun (WGS) entry which is preliminary data.</text>
</comment>
<keyword evidence="3" id="KW-1185">Reference proteome</keyword>
<evidence type="ECO:0000313" key="3">
    <source>
        <dbReference type="Proteomes" id="UP001228049"/>
    </source>
</evidence>
<sequence length="120" mass="13803">MDPVHDECYFSWRFNCQAKKEPLISAGATFPLVNDDEDDMESIAVKAIKQIIQDVKNIDMDKGHYNISINKDIIKESYSQNPEEGEEQTNPKINRIPKDSPDIPYDIDIHQMKPQRLSAP</sequence>
<dbReference type="Proteomes" id="UP001228049">
    <property type="component" value="Unassembled WGS sequence"/>
</dbReference>
<evidence type="ECO:0000313" key="2">
    <source>
        <dbReference type="EMBL" id="KAK1900258.1"/>
    </source>
</evidence>
<protein>
    <submittedName>
        <fullName evidence="2">DUF21 domain containing protein</fullName>
    </submittedName>
</protein>
<feature type="compositionally biased region" description="Basic and acidic residues" evidence="1">
    <location>
        <begin position="96"/>
        <end position="111"/>
    </location>
</feature>
<feature type="compositionally biased region" description="Polar residues" evidence="1">
    <location>
        <begin position="77"/>
        <end position="92"/>
    </location>
</feature>
<name>A0AAD9FBQ9_DISEL</name>
<proteinExistence type="predicted"/>
<feature type="region of interest" description="Disordered" evidence="1">
    <location>
        <begin position="73"/>
        <end position="120"/>
    </location>
</feature>
<evidence type="ECO:0000256" key="1">
    <source>
        <dbReference type="SAM" id="MobiDB-lite"/>
    </source>
</evidence>
<dbReference type="AlphaFoldDB" id="A0AAD9FBQ9"/>
<organism evidence="2 3">
    <name type="scientific">Dissostichus eleginoides</name>
    <name type="common">Patagonian toothfish</name>
    <name type="synonym">Dissostichus amissus</name>
    <dbReference type="NCBI Taxonomy" id="100907"/>
    <lineage>
        <taxon>Eukaryota</taxon>
        <taxon>Metazoa</taxon>
        <taxon>Chordata</taxon>
        <taxon>Craniata</taxon>
        <taxon>Vertebrata</taxon>
        <taxon>Euteleostomi</taxon>
        <taxon>Actinopterygii</taxon>
        <taxon>Neopterygii</taxon>
        <taxon>Teleostei</taxon>
        <taxon>Neoteleostei</taxon>
        <taxon>Acanthomorphata</taxon>
        <taxon>Eupercaria</taxon>
        <taxon>Perciformes</taxon>
        <taxon>Notothenioidei</taxon>
        <taxon>Nototheniidae</taxon>
        <taxon>Dissostichus</taxon>
    </lineage>
</organism>
<dbReference type="EMBL" id="JASDAP010000007">
    <property type="protein sequence ID" value="KAK1900258.1"/>
    <property type="molecule type" value="Genomic_DNA"/>
</dbReference>
<reference evidence="2" key="1">
    <citation type="submission" date="2023-04" db="EMBL/GenBank/DDBJ databases">
        <title>Chromosome-level genome of Chaenocephalus aceratus.</title>
        <authorList>
            <person name="Park H."/>
        </authorList>
    </citation>
    <scope>NUCLEOTIDE SEQUENCE</scope>
    <source>
        <strain evidence="2">DE</strain>
        <tissue evidence="2">Muscle</tissue>
    </source>
</reference>